<evidence type="ECO:0000256" key="1">
    <source>
        <dbReference type="ARBA" id="ARBA00004744"/>
    </source>
</evidence>
<evidence type="ECO:0000256" key="3">
    <source>
        <dbReference type="ARBA" id="ARBA00023133"/>
    </source>
</evidence>
<keyword evidence="11" id="KW-1185">Reference proteome</keyword>
<keyword evidence="5 7" id="KW-0627">Porphyrin biosynthesis</keyword>
<evidence type="ECO:0000256" key="5">
    <source>
        <dbReference type="ARBA" id="ARBA00023244"/>
    </source>
</evidence>
<keyword evidence="4 7" id="KW-0456">Lyase</keyword>
<dbReference type="NCBIfam" id="TIGR00109">
    <property type="entry name" value="hemH"/>
    <property type="match status" value="1"/>
</dbReference>
<dbReference type="RefSeq" id="WP_236401207.1">
    <property type="nucleotide sequence ID" value="NZ_JAKJHZ010000005.1"/>
</dbReference>
<keyword evidence="3 7" id="KW-0350">Heme biosynthesis</keyword>
<evidence type="ECO:0000256" key="9">
    <source>
        <dbReference type="SAM" id="MobiDB-lite"/>
    </source>
</evidence>
<dbReference type="HAMAP" id="MF_00323">
    <property type="entry name" value="Ferrochelatase"/>
    <property type="match status" value="1"/>
</dbReference>
<evidence type="ECO:0000256" key="8">
    <source>
        <dbReference type="RuleBase" id="RU004185"/>
    </source>
</evidence>
<accession>A0ABS9H8R1</accession>
<dbReference type="CDD" id="cd00419">
    <property type="entry name" value="Ferrochelatase_C"/>
    <property type="match status" value="1"/>
</dbReference>
<dbReference type="Pfam" id="PF00762">
    <property type="entry name" value="Ferrochelatase"/>
    <property type="match status" value="1"/>
</dbReference>
<dbReference type="SUPFAM" id="SSF53800">
    <property type="entry name" value="Chelatase"/>
    <property type="match status" value="1"/>
</dbReference>
<comment type="subcellular location">
    <subcellularLocation>
        <location evidence="7">Cytoplasm</location>
    </subcellularLocation>
</comment>
<reference evidence="10 11" key="1">
    <citation type="submission" date="2022-01" db="EMBL/GenBank/DDBJ databases">
        <title>Nocardioides sp. nov., an actinomycete isolated from mining soil.</title>
        <authorList>
            <person name="Liu L."/>
        </authorList>
    </citation>
    <scope>NUCLEOTIDE SEQUENCE [LARGE SCALE GENOMIC DNA]</scope>
    <source>
        <strain evidence="10 11">KLBMP 9356</strain>
    </source>
</reference>
<feature type="region of interest" description="Disordered" evidence="9">
    <location>
        <begin position="201"/>
        <end position="227"/>
    </location>
</feature>
<dbReference type="Proteomes" id="UP001201161">
    <property type="component" value="Unassembled WGS sequence"/>
</dbReference>
<dbReference type="GO" id="GO:0016829">
    <property type="term" value="F:lyase activity"/>
    <property type="evidence" value="ECO:0007669"/>
    <property type="project" value="UniProtKB-KW"/>
</dbReference>
<feature type="binding site" evidence="7">
    <location>
        <position position="138"/>
    </location>
    <ligand>
        <name>Fe-coproporphyrin III</name>
        <dbReference type="ChEBI" id="CHEBI:68438"/>
    </ligand>
</feature>
<evidence type="ECO:0000256" key="4">
    <source>
        <dbReference type="ARBA" id="ARBA00023239"/>
    </source>
</evidence>
<keyword evidence="7" id="KW-0479">Metal-binding</keyword>
<evidence type="ECO:0000313" key="11">
    <source>
        <dbReference type="Proteomes" id="UP001201161"/>
    </source>
</evidence>
<dbReference type="InterPro" id="IPR001015">
    <property type="entry name" value="Ferrochelatase"/>
</dbReference>
<dbReference type="InterPro" id="IPR033644">
    <property type="entry name" value="Ferrochelatase_C"/>
</dbReference>
<comment type="function">
    <text evidence="7">Involved in coproporphyrin-dependent heme b biosynthesis. Catalyzes the insertion of ferrous iron into coproporphyrin III to form Fe-coproporphyrin III.</text>
</comment>
<dbReference type="EC" id="4.99.1.9" evidence="7"/>
<sequence>MNPAGTPDATPDASPDASPYDALLVLSFGGPEKPEDVVPFLENVTRGRGIPRERLEQVGEHYFLFGGRSPINDQNRALIAALEKDFADQGIDLPVYFGNRNWDPYLADTLAAMKADGVSRAAVFATSAYSSWSSCRQYRENLYDAVEQVPGAPRLDKLRQYYNHPGFIEPAVDAVVAALAELPDAGDRARLVFVTHSIPTAMGESSGSEDPEGQPRPAYVRQHRSAADEVASRVKQMTGRSHRHDLVYCSRSGSPSTPWLEPDVNDHLEDLASDGVSEVVLMPIGFVSDHMEVIYDLDTEAMETAKRLGMKAVRADTAGTDPRFVAMVRDLVLERAAAERGETPVRPAVGSLPAGPDLCGVGCCPNPRAPRPALCGRDS</sequence>
<feature type="binding site" evidence="7">
    <location>
        <position position="69"/>
    </location>
    <ligand>
        <name>Fe-coproporphyrin III</name>
        <dbReference type="ChEBI" id="CHEBI:68438"/>
    </ligand>
</feature>
<dbReference type="PANTHER" id="PTHR11108:SF1">
    <property type="entry name" value="FERROCHELATASE, MITOCHONDRIAL"/>
    <property type="match status" value="1"/>
</dbReference>
<evidence type="ECO:0000256" key="2">
    <source>
        <dbReference type="ARBA" id="ARBA00023004"/>
    </source>
</evidence>
<dbReference type="CDD" id="cd03411">
    <property type="entry name" value="Ferrochelatase_N"/>
    <property type="match status" value="1"/>
</dbReference>
<evidence type="ECO:0000256" key="6">
    <source>
        <dbReference type="ARBA" id="ARBA00024536"/>
    </source>
</evidence>
<dbReference type="NCBIfam" id="NF000689">
    <property type="entry name" value="PRK00035.2-1"/>
    <property type="match status" value="1"/>
</dbReference>
<comment type="catalytic activity">
    <reaction evidence="6">
        <text>Fe-coproporphyrin III + 2 H(+) = coproporphyrin III + Fe(2+)</text>
        <dbReference type="Rhea" id="RHEA:49572"/>
        <dbReference type="ChEBI" id="CHEBI:15378"/>
        <dbReference type="ChEBI" id="CHEBI:29033"/>
        <dbReference type="ChEBI" id="CHEBI:68438"/>
        <dbReference type="ChEBI" id="CHEBI:131725"/>
        <dbReference type="EC" id="4.99.1.9"/>
    </reaction>
    <physiologicalReaction direction="right-to-left" evidence="6">
        <dbReference type="Rhea" id="RHEA:49574"/>
    </physiologicalReaction>
</comment>
<feature type="binding site" evidence="7">
    <location>
        <position position="292"/>
    </location>
    <ligand>
        <name>Fe(2+)</name>
        <dbReference type="ChEBI" id="CHEBI:29033"/>
    </ligand>
</feature>
<proteinExistence type="inferred from homology"/>
<dbReference type="Gene3D" id="3.40.50.1400">
    <property type="match status" value="2"/>
</dbReference>
<comment type="caution">
    <text evidence="10">The sequence shown here is derived from an EMBL/GenBank/DDBJ whole genome shotgun (WGS) entry which is preliminary data.</text>
</comment>
<comment type="pathway">
    <text evidence="1 7">Porphyrin-containing compound metabolism; protoheme biosynthesis.</text>
</comment>
<comment type="similarity">
    <text evidence="7 8">Belongs to the ferrochelatase family.</text>
</comment>
<evidence type="ECO:0000256" key="7">
    <source>
        <dbReference type="HAMAP-Rule" id="MF_00323"/>
    </source>
</evidence>
<protein>
    <recommendedName>
        <fullName evidence="7">Coproporphyrin III ferrochelatase</fullName>
        <ecNumber evidence="7">4.99.1.9</ecNumber>
    </recommendedName>
</protein>
<organism evidence="10 11">
    <name type="scientific">Nocardioides potassii</name>
    <dbReference type="NCBI Taxonomy" id="2911371"/>
    <lineage>
        <taxon>Bacteria</taxon>
        <taxon>Bacillati</taxon>
        <taxon>Actinomycetota</taxon>
        <taxon>Actinomycetes</taxon>
        <taxon>Propionibacteriales</taxon>
        <taxon>Nocardioidaceae</taxon>
        <taxon>Nocardioides</taxon>
    </lineage>
</organism>
<keyword evidence="7" id="KW-0963">Cytoplasm</keyword>
<dbReference type="PANTHER" id="PTHR11108">
    <property type="entry name" value="FERROCHELATASE"/>
    <property type="match status" value="1"/>
</dbReference>
<keyword evidence="2 7" id="KW-0408">Iron</keyword>
<evidence type="ECO:0000313" key="10">
    <source>
        <dbReference type="EMBL" id="MCF6377612.1"/>
    </source>
</evidence>
<name>A0ABS9H8R1_9ACTN</name>
<gene>
    <name evidence="7" type="primary">cpfC</name>
    <name evidence="10" type="ORF">L2K70_08350</name>
</gene>
<dbReference type="EMBL" id="JAKJHZ010000005">
    <property type="protein sequence ID" value="MCF6377612.1"/>
    <property type="molecule type" value="Genomic_DNA"/>
</dbReference>
<dbReference type="InterPro" id="IPR033659">
    <property type="entry name" value="Ferrochelatase_N"/>
</dbReference>
<comment type="caution">
    <text evidence="7">Lacks conserved residue(s) required for the propagation of feature annotation.</text>
</comment>
<feature type="binding site" evidence="7">
    <location>
        <position position="196"/>
    </location>
    <ligand>
        <name>Fe(2+)</name>
        <dbReference type="ChEBI" id="CHEBI:29033"/>
    </ligand>
</feature>